<evidence type="ECO:0000313" key="2">
    <source>
        <dbReference type="Proteomes" id="UP000824881"/>
    </source>
</evidence>
<organism evidence="1 2">
    <name type="scientific">Pleurotus cornucopiae</name>
    <name type="common">Cornucopia mushroom</name>
    <dbReference type="NCBI Taxonomy" id="5321"/>
    <lineage>
        <taxon>Eukaryota</taxon>
        <taxon>Fungi</taxon>
        <taxon>Dikarya</taxon>
        <taxon>Basidiomycota</taxon>
        <taxon>Agaricomycotina</taxon>
        <taxon>Agaricomycetes</taxon>
        <taxon>Agaricomycetidae</taxon>
        <taxon>Agaricales</taxon>
        <taxon>Pleurotineae</taxon>
        <taxon>Pleurotaceae</taxon>
        <taxon>Pleurotus</taxon>
    </lineage>
</organism>
<reference evidence="1 2" key="1">
    <citation type="journal article" date="2021" name="Appl. Environ. Microbiol.">
        <title>Genetic linkage and physical mapping for an oyster mushroom Pleurotus cornucopiae and QTL analysis for the trait cap color.</title>
        <authorList>
            <person name="Zhang Y."/>
            <person name="Gao W."/>
            <person name="Sonnenberg A."/>
            <person name="Chen Q."/>
            <person name="Zhang J."/>
            <person name="Huang C."/>
        </authorList>
    </citation>
    <scope>NUCLEOTIDE SEQUENCE [LARGE SCALE GENOMIC DNA]</scope>
    <source>
        <strain evidence="1">CCMSSC00406</strain>
    </source>
</reference>
<comment type="caution">
    <text evidence="1">The sequence shown here is derived from an EMBL/GenBank/DDBJ whole genome shotgun (WGS) entry which is preliminary data.</text>
</comment>
<sequence>MKIEIVVDPSRPAAPPSLAARVAPAPAANNAAQAAAPRPRGARRARGGRGGGGARKNERPAKSVADLDAEMEDYTSANAPAPVAAA</sequence>
<proteinExistence type="predicted"/>
<keyword evidence="2" id="KW-1185">Reference proteome</keyword>
<dbReference type="EMBL" id="WQMT02000006">
    <property type="protein sequence ID" value="KAG9221767.1"/>
    <property type="molecule type" value="Genomic_DNA"/>
</dbReference>
<evidence type="ECO:0000313" key="1">
    <source>
        <dbReference type="EMBL" id="KAG9221767.1"/>
    </source>
</evidence>
<name>A0ACB7IU24_PLECO</name>
<accession>A0ACB7IU24</accession>
<dbReference type="Proteomes" id="UP000824881">
    <property type="component" value="Unassembled WGS sequence"/>
</dbReference>
<protein>
    <submittedName>
        <fullName evidence="1">Uncharacterized protein</fullName>
    </submittedName>
</protein>
<gene>
    <name evidence="1" type="ORF">CCMSSC00406_0006710</name>
</gene>